<dbReference type="RefSeq" id="WP_209353619.1">
    <property type="nucleotide sequence ID" value="NZ_JAGIYZ010000024.1"/>
</dbReference>
<protein>
    <recommendedName>
        <fullName evidence="2">DUF6968 domain-containing protein</fullName>
    </recommendedName>
</protein>
<evidence type="ECO:0000313" key="4">
    <source>
        <dbReference type="Proteomes" id="UP000680815"/>
    </source>
</evidence>
<sequence>MSNIPSDAPIDVIASRVMEVDGKPQFHVRIGRPTLAPEGDCWFCAYEIVGPLTNRKGQFGGEDAMQALVNALYCASVDVEICAENAQGRLSWLGDAEDFGLPSPPMRSAREVSGRK</sequence>
<organism evidence="3 4">
    <name type="scientific">Roseomonas nitratireducens</name>
    <dbReference type="NCBI Taxonomy" id="2820810"/>
    <lineage>
        <taxon>Bacteria</taxon>
        <taxon>Pseudomonadati</taxon>
        <taxon>Pseudomonadota</taxon>
        <taxon>Alphaproteobacteria</taxon>
        <taxon>Acetobacterales</taxon>
        <taxon>Roseomonadaceae</taxon>
        <taxon>Roseomonas</taxon>
    </lineage>
</organism>
<evidence type="ECO:0000256" key="1">
    <source>
        <dbReference type="SAM" id="MobiDB-lite"/>
    </source>
</evidence>
<dbReference type="InterPro" id="IPR054241">
    <property type="entry name" value="DUF6968"/>
</dbReference>
<dbReference type="Pfam" id="PF22302">
    <property type="entry name" value="DUF6968"/>
    <property type="match status" value="1"/>
</dbReference>
<dbReference type="EMBL" id="JAGIYZ010000024">
    <property type="protein sequence ID" value="MBP0466218.1"/>
    <property type="molecule type" value="Genomic_DNA"/>
</dbReference>
<evidence type="ECO:0000259" key="2">
    <source>
        <dbReference type="Pfam" id="PF22302"/>
    </source>
</evidence>
<reference evidence="3 4" key="1">
    <citation type="submission" date="2021-03" db="EMBL/GenBank/DDBJ databases">
        <authorList>
            <person name="So Y."/>
        </authorList>
    </citation>
    <scope>NUCLEOTIDE SEQUENCE [LARGE SCALE GENOMIC DNA]</scope>
    <source>
        <strain evidence="3 4">PWR1</strain>
    </source>
</reference>
<keyword evidence="4" id="KW-1185">Reference proteome</keyword>
<feature type="domain" description="DUF6968" evidence="2">
    <location>
        <begin position="14"/>
        <end position="102"/>
    </location>
</feature>
<feature type="region of interest" description="Disordered" evidence="1">
    <location>
        <begin position="97"/>
        <end position="116"/>
    </location>
</feature>
<accession>A0ABS4AXW4</accession>
<name>A0ABS4AXW4_9PROT</name>
<proteinExistence type="predicted"/>
<dbReference type="Proteomes" id="UP000680815">
    <property type="component" value="Unassembled WGS sequence"/>
</dbReference>
<comment type="caution">
    <text evidence="3">The sequence shown here is derived from an EMBL/GenBank/DDBJ whole genome shotgun (WGS) entry which is preliminary data.</text>
</comment>
<evidence type="ECO:0000313" key="3">
    <source>
        <dbReference type="EMBL" id="MBP0466218.1"/>
    </source>
</evidence>
<gene>
    <name evidence="3" type="ORF">J5Y09_19990</name>
</gene>